<feature type="compositionally biased region" description="Low complexity" evidence="1">
    <location>
        <begin position="140"/>
        <end position="190"/>
    </location>
</feature>
<dbReference type="HOGENOM" id="CLU_074173_2_1_1"/>
<protein>
    <recommendedName>
        <fullName evidence="5">GPI anchored protein</fullName>
    </recommendedName>
</protein>
<dbReference type="PANTHER" id="PTHR40640:SF1">
    <property type="entry name" value="ANCHORED GLYCOPROTEIN, PUTATIVE (AFU_ORTHOLOGUE AFUA_8G04860)-RELATED"/>
    <property type="match status" value="1"/>
</dbReference>
<evidence type="ECO:0000256" key="2">
    <source>
        <dbReference type="SAM" id="SignalP"/>
    </source>
</evidence>
<keyword evidence="2" id="KW-0732">Signal</keyword>
<feature type="region of interest" description="Disordered" evidence="1">
    <location>
        <begin position="139"/>
        <end position="190"/>
    </location>
</feature>
<evidence type="ECO:0000313" key="4">
    <source>
        <dbReference type="Proteomes" id="UP000054321"/>
    </source>
</evidence>
<proteinExistence type="predicted"/>
<accession>A0A0C3CA99</accession>
<keyword evidence="4" id="KW-1185">Reference proteome</keyword>
<evidence type="ECO:0000256" key="1">
    <source>
        <dbReference type="SAM" id="MobiDB-lite"/>
    </source>
</evidence>
<reference evidence="4" key="2">
    <citation type="submission" date="2015-01" db="EMBL/GenBank/DDBJ databases">
        <title>Evolutionary Origins and Diversification of the Mycorrhizal Mutualists.</title>
        <authorList>
            <consortium name="DOE Joint Genome Institute"/>
            <consortium name="Mycorrhizal Genomics Consortium"/>
            <person name="Kohler A."/>
            <person name="Kuo A."/>
            <person name="Nagy L.G."/>
            <person name="Floudas D."/>
            <person name="Copeland A."/>
            <person name="Barry K.W."/>
            <person name="Cichocki N."/>
            <person name="Veneault-Fourrey C."/>
            <person name="LaButti K."/>
            <person name="Lindquist E.A."/>
            <person name="Lipzen A."/>
            <person name="Lundell T."/>
            <person name="Morin E."/>
            <person name="Murat C."/>
            <person name="Riley R."/>
            <person name="Ohm R."/>
            <person name="Sun H."/>
            <person name="Tunlid A."/>
            <person name="Henrissat B."/>
            <person name="Grigoriev I.V."/>
            <person name="Hibbett D.S."/>
            <person name="Martin F."/>
        </authorList>
    </citation>
    <scope>NUCLEOTIDE SEQUENCE [LARGE SCALE GENOMIC DNA]</scope>
    <source>
        <strain evidence="4">Zn</strain>
    </source>
</reference>
<dbReference type="InParanoid" id="A0A0C3CA99"/>
<evidence type="ECO:0008006" key="5">
    <source>
        <dbReference type="Google" id="ProtNLM"/>
    </source>
</evidence>
<dbReference type="EMBL" id="KN832885">
    <property type="protein sequence ID" value="KIM95868.1"/>
    <property type="molecule type" value="Genomic_DNA"/>
</dbReference>
<evidence type="ECO:0000313" key="3">
    <source>
        <dbReference type="EMBL" id="KIM95868.1"/>
    </source>
</evidence>
<dbReference type="STRING" id="913774.A0A0C3CA99"/>
<feature type="signal peptide" evidence="2">
    <location>
        <begin position="1"/>
        <end position="17"/>
    </location>
</feature>
<reference evidence="3 4" key="1">
    <citation type="submission" date="2014-04" db="EMBL/GenBank/DDBJ databases">
        <authorList>
            <consortium name="DOE Joint Genome Institute"/>
            <person name="Kuo A."/>
            <person name="Martino E."/>
            <person name="Perotto S."/>
            <person name="Kohler A."/>
            <person name="Nagy L.G."/>
            <person name="Floudas D."/>
            <person name="Copeland A."/>
            <person name="Barry K.W."/>
            <person name="Cichocki N."/>
            <person name="Veneault-Fourrey C."/>
            <person name="LaButti K."/>
            <person name="Lindquist E.A."/>
            <person name="Lipzen A."/>
            <person name="Lundell T."/>
            <person name="Morin E."/>
            <person name="Murat C."/>
            <person name="Sun H."/>
            <person name="Tunlid A."/>
            <person name="Henrissat B."/>
            <person name="Grigoriev I.V."/>
            <person name="Hibbett D.S."/>
            <person name="Martin F."/>
            <person name="Nordberg H.P."/>
            <person name="Cantor M.N."/>
            <person name="Hua S.X."/>
        </authorList>
    </citation>
    <scope>NUCLEOTIDE SEQUENCE [LARGE SCALE GENOMIC DNA]</scope>
    <source>
        <strain evidence="3 4">Zn</strain>
    </source>
</reference>
<dbReference type="Proteomes" id="UP000054321">
    <property type="component" value="Unassembled WGS sequence"/>
</dbReference>
<dbReference type="PANTHER" id="PTHR40640">
    <property type="entry name" value="ANCHORED GLYCOPROTEIN, PUTATIVE (AFU_ORTHOLOGUE AFUA_8G04860)-RELATED"/>
    <property type="match status" value="1"/>
</dbReference>
<name>A0A0C3CA99_OIDMZ</name>
<organism evidence="3 4">
    <name type="scientific">Oidiodendron maius (strain Zn)</name>
    <dbReference type="NCBI Taxonomy" id="913774"/>
    <lineage>
        <taxon>Eukaryota</taxon>
        <taxon>Fungi</taxon>
        <taxon>Dikarya</taxon>
        <taxon>Ascomycota</taxon>
        <taxon>Pezizomycotina</taxon>
        <taxon>Leotiomycetes</taxon>
        <taxon>Leotiomycetes incertae sedis</taxon>
        <taxon>Myxotrichaceae</taxon>
        <taxon>Oidiodendron</taxon>
    </lineage>
</organism>
<dbReference type="OrthoDB" id="4991875at2759"/>
<gene>
    <name evidence="3" type="ORF">OIDMADRAFT_33275</name>
</gene>
<dbReference type="AlphaFoldDB" id="A0A0C3CA99"/>
<sequence length="214" mass="20916">MSRLLLALGLLSSAVTADYTTTLLLLGFGNQSVVGSVIATDATATTYSVTCPAAVGTDCGIPPSFTITQGPSTMHYEFAAEEDANGNTLEEIDAECKITTDHGLCSGSQVSAGTSSPGSGQTWSYSNYGTEFGAQAVTITAGPTPGATGSDSSISSTSATTSGASAGQTSSNSGSSTSSSSGTSKVSTGGMPMITGHAQWVIGGAAAAVAIAAI</sequence>
<feature type="chain" id="PRO_5002162565" description="GPI anchored protein" evidence="2">
    <location>
        <begin position="18"/>
        <end position="214"/>
    </location>
</feature>